<comment type="caution">
    <text evidence="2">The sequence shown here is derived from an EMBL/GenBank/DDBJ whole genome shotgun (WGS) entry which is preliminary data.</text>
</comment>
<evidence type="ECO:0000256" key="1">
    <source>
        <dbReference type="SAM" id="MobiDB-lite"/>
    </source>
</evidence>
<feature type="compositionally biased region" description="Low complexity" evidence="1">
    <location>
        <begin position="177"/>
        <end position="189"/>
    </location>
</feature>
<feature type="compositionally biased region" description="Polar residues" evidence="1">
    <location>
        <begin position="209"/>
        <end position="225"/>
    </location>
</feature>
<sequence>MNTLDEFMIVAGAENRLPMLDKTMYNSWESRMFLYIKGKKNGIMMLESIENGPLVYPTIEVDGQIRKKKYAELIEQEQLQDDCDVQAKNIVLQGLPLDVYALVNYCQSTKDIWERVKLLMKDTELSYQELKCKLYNEFDKFTSVKGETLHEYYFCFAQLINDMHIIGMTMQQVQLSSTPQTTHSSQPYSLTYEAPHHPQQHQHAYQPQINQPTPSVPQNAYHSPLISQQPPVEFPQIDSGLAVLVFLVGDDPIACRNKAMTFIQGQRFASLGTKGNATSSGGNNVAGQTTVVKCSNWQGEGNMTRQCTKPKRPRNFAWFKENMLMVQAQELGQVLDEEQLAFLADPGILDAKAVLMANLLSYNSKVLYEEKVNQETITVNEPLTAELKRYKERIKTFEQRFNVNLSSQEEMIDLQMDDMIRDRCALKHVIDSLKQTLSKQIKEKESLLQIVTVFKKESKEKENKNIDKEADLEKKIKELDSIVYKVGQSAQTVHMLTKPQVFYDDTHKQALGYQYLFYLKKAQRIKPTLYDDFENGLHSELNEVKLVFNQMESVVDECSVDKKYFNIQKKEVSLDNDRILDHIICQDVMNIIMHVNFVLANVLHTDNKYRVNDNLSIERLEQENDHLFELLLSQDIVHICVNFLLHAMIVVKCNKEVLVYVRDICPSSTQLSKKLVAITPLNKKRKLGMKSSTSASRSQPSGNTKNNRIFRGYGDYQMGKVTISQVYYVEGLGHNLFSVGQFCDTDLEAEVVATACFTKNRSLIRKRHNKTPYELIHNKKLDLSYFYVFGALCYPSNDSVDLDKLKPKADIGIFVGYAPAKNASGPGPQLLTLGTLSSGLVPNPPLPTSVASLVSAVASLVLAVAAPVPADSTSSPSLTLVDLDTSSLSTSQNPQESQSPVASPSVVEEFHDIKVAHLDNDPFFGVPIP</sequence>
<feature type="compositionally biased region" description="Polar residues" evidence="1">
    <location>
        <begin position="690"/>
        <end position="707"/>
    </location>
</feature>
<organism evidence="2">
    <name type="scientific">Tanacetum cinerariifolium</name>
    <name type="common">Dalmatian daisy</name>
    <name type="synonym">Chrysanthemum cinerariifolium</name>
    <dbReference type="NCBI Taxonomy" id="118510"/>
    <lineage>
        <taxon>Eukaryota</taxon>
        <taxon>Viridiplantae</taxon>
        <taxon>Streptophyta</taxon>
        <taxon>Embryophyta</taxon>
        <taxon>Tracheophyta</taxon>
        <taxon>Spermatophyta</taxon>
        <taxon>Magnoliopsida</taxon>
        <taxon>eudicotyledons</taxon>
        <taxon>Gunneridae</taxon>
        <taxon>Pentapetalae</taxon>
        <taxon>asterids</taxon>
        <taxon>campanulids</taxon>
        <taxon>Asterales</taxon>
        <taxon>Asteraceae</taxon>
        <taxon>Asteroideae</taxon>
        <taxon>Anthemideae</taxon>
        <taxon>Anthemidinae</taxon>
        <taxon>Tanacetum</taxon>
    </lineage>
</organism>
<gene>
    <name evidence="2" type="ORF">Tci_010076</name>
</gene>
<name>A0A6L2JM31_TANCI</name>
<protein>
    <submittedName>
        <fullName evidence="2">Integrase, catalytic region, zinc finger, CCHC-type, peptidase aspartic, catalytic</fullName>
    </submittedName>
</protein>
<dbReference type="PANTHER" id="PTHR42648:SF32">
    <property type="entry name" value="RIBONUCLEASE H-LIKE DOMAIN, GAG-PRE-INTEGRASE DOMAIN PROTEIN-RELATED"/>
    <property type="match status" value="1"/>
</dbReference>
<reference evidence="2" key="1">
    <citation type="journal article" date="2019" name="Sci. Rep.">
        <title>Draft genome of Tanacetum cinerariifolium, the natural source of mosquito coil.</title>
        <authorList>
            <person name="Yamashiro T."/>
            <person name="Shiraishi A."/>
            <person name="Satake H."/>
            <person name="Nakayama K."/>
        </authorList>
    </citation>
    <scope>NUCLEOTIDE SEQUENCE</scope>
</reference>
<evidence type="ECO:0000313" key="2">
    <source>
        <dbReference type="EMBL" id="GEU38098.1"/>
    </source>
</evidence>
<dbReference type="AlphaFoldDB" id="A0A6L2JM31"/>
<dbReference type="PANTHER" id="PTHR42648">
    <property type="entry name" value="TRANSPOSASE, PUTATIVE-RELATED"/>
    <property type="match status" value="1"/>
</dbReference>
<dbReference type="EMBL" id="BKCJ010001012">
    <property type="protein sequence ID" value="GEU38098.1"/>
    <property type="molecule type" value="Genomic_DNA"/>
</dbReference>
<dbReference type="InterPro" id="IPR039537">
    <property type="entry name" value="Retrotran_Ty1/copia-like"/>
</dbReference>
<proteinExistence type="predicted"/>
<feature type="region of interest" description="Disordered" evidence="1">
    <location>
        <begin position="177"/>
        <end position="225"/>
    </location>
</feature>
<accession>A0A6L2JM31</accession>
<feature type="region of interest" description="Disordered" evidence="1">
    <location>
        <begin position="687"/>
        <end position="707"/>
    </location>
</feature>